<evidence type="ECO:0000313" key="3">
    <source>
        <dbReference type="Proteomes" id="UP000276776"/>
    </source>
</evidence>
<dbReference type="WBParaSite" id="TCLT_0000931501-mRNA-1">
    <property type="protein sequence ID" value="TCLT_0000931501-mRNA-1"/>
    <property type="gene ID" value="TCLT_0000931501"/>
</dbReference>
<gene>
    <name evidence="2" type="ORF">TCLT_LOCUS9304</name>
</gene>
<keyword evidence="3" id="KW-1185">Reference proteome</keyword>
<dbReference type="AlphaFoldDB" id="A0A0N5D891"/>
<dbReference type="EMBL" id="UYYF01004768">
    <property type="protein sequence ID" value="VDN06927.1"/>
    <property type="molecule type" value="Genomic_DNA"/>
</dbReference>
<reference evidence="2 3" key="2">
    <citation type="submission" date="2018-11" db="EMBL/GenBank/DDBJ databases">
        <authorList>
            <consortium name="Pathogen Informatics"/>
        </authorList>
    </citation>
    <scope>NUCLEOTIDE SEQUENCE [LARGE SCALE GENOMIC DNA]</scope>
</reference>
<dbReference type="STRING" id="103827.A0A0N5D891"/>
<organism evidence="4">
    <name type="scientific">Thelazia callipaeda</name>
    <name type="common">Oriental eyeworm</name>
    <name type="synonym">Parasitic nematode</name>
    <dbReference type="NCBI Taxonomy" id="103827"/>
    <lineage>
        <taxon>Eukaryota</taxon>
        <taxon>Metazoa</taxon>
        <taxon>Ecdysozoa</taxon>
        <taxon>Nematoda</taxon>
        <taxon>Chromadorea</taxon>
        <taxon>Rhabditida</taxon>
        <taxon>Spirurina</taxon>
        <taxon>Spiruromorpha</taxon>
        <taxon>Thelazioidea</taxon>
        <taxon>Thelaziidae</taxon>
        <taxon>Thelazia</taxon>
    </lineage>
</organism>
<reference evidence="4" key="1">
    <citation type="submission" date="2017-02" db="UniProtKB">
        <authorList>
            <consortium name="WormBaseParasite"/>
        </authorList>
    </citation>
    <scope>IDENTIFICATION</scope>
</reference>
<dbReference type="Proteomes" id="UP000276776">
    <property type="component" value="Unassembled WGS sequence"/>
</dbReference>
<evidence type="ECO:0000313" key="4">
    <source>
        <dbReference type="WBParaSite" id="TCLT_0000931501-mRNA-1"/>
    </source>
</evidence>
<sequence length="66" mass="7527">MTSTSSELNFLKEIIDIPRDHLPDPEAENLPSSIGFPQESTADLDKRWSDTGIDRIPLKFQKLKPF</sequence>
<protein>
    <submittedName>
        <fullName evidence="4">Anaphase-promoting complex subunit 13</fullName>
    </submittedName>
</protein>
<evidence type="ECO:0000313" key="2">
    <source>
        <dbReference type="EMBL" id="VDN06927.1"/>
    </source>
</evidence>
<evidence type="ECO:0000256" key="1">
    <source>
        <dbReference type="SAM" id="MobiDB-lite"/>
    </source>
</evidence>
<accession>A0A0N5D891</accession>
<name>A0A0N5D891_THECL</name>
<feature type="region of interest" description="Disordered" evidence="1">
    <location>
        <begin position="20"/>
        <end position="40"/>
    </location>
</feature>
<proteinExistence type="predicted"/>
<dbReference type="OrthoDB" id="5774292at2759"/>